<feature type="compositionally biased region" description="Basic and acidic residues" evidence="1">
    <location>
        <begin position="121"/>
        <end position="146"/>
    </location>
</feature>
<evidence type="ECO:0000313" key="5">
    <source>
        <dbReference type="Proteomes" id="UP000271974"/>
    </source>
</evidence>
<feature type="transmembrane region" description="Helical" evidence="2">
    <location>
        <begin position="21"/>
        <end position="39"/>
    </location>
</feature>
<proteinExistence type="predicted"/>
<feature type="compositionally biased region" description="Acidic residues" evidence="1">
    <location>
        <begin position="93"/>
        <end position="120"/>
    </location>
</feature>
<accession>A0A433TZ33</accession>
<dbReference type="EMBL" id="RQTK01000126">
    <property type="protein sequence ID" value="RUS86839.1"/>
    <property type="molecule type" value="Genomic_DNA"/>
</dbReference>
<dbReference type="InterPro" id="IPR014756">
    <property type="entry name" value="Ig_E-set"/>
</dbReference>
<gene>
    <name evidence="4" type="ORF">EGW08_005376</name>
</gene>
<protein>
    <recommendedName>
        <fullName evidence="3">MD-2-related lipid-recognition domain-containing protein</fullName>
    </recommendedName>
</protein>
<dbReference type="SMART" id="SM00737">
    <property type="entry name" value="ML"/>
    <property type="match status" value="1"/>
</dbReference>
<dbReference type="SUPFAM" id="SSF81296">
    <property type="entry name" value="E set domains"/>
    <property type="match status" value="1"/>
</dbReference>
<evidence type="ECO:0000313" key="4">
    <source>
        <dbReference type="EMBL" id="RUS86839.1"/>
    </source>
</evidence>
<sequence>MSVENKAASIMVLYKGRLIKVGILVFFSLLMMVLYVSFFQHPPPDELLANNRKAALSAQQLDFGATLFGTNDGPEEENDDFKDDNDDQKSVDTDVDNEDDDIEKDESETDEENKVDDEPVESEKQEVESKPRDTESDSKPVKLDANEDIISHKKRELGNVDHIEMADYWEHFLKKQNLVPIGAVYNKCEGRRVQFGTVVLMEDKENGGIKARTYVNMTLDHTVDGGQFNIDSRYNGRGLYDNYWDLCEVEDDLPDEEKTFLCPLKPGKYIRVKDKPIPSYLPKGRFQSKIWATDQNGKMIGCGFSDFTI</sequence>
<feature type="compositionally biased region" description="Acidic residues" evidence="1">
    <location>
        <begin position="73"/>
        <end position="86"/>
    </location>
</feature>
<keyword evidence="2" id="KW-0472">Membrane</keyword>
<keyword evidence="2" id="KW-1133">Transmembrane helix</keyword>
<name>A0A433TZ33_ELYCH</name>
<dbReference type="Proteomes" id="UP000271974">
    <property type="component" value="Unassembled WGS sequence"/>
</dbReference>
<dbReference type="Pfam" id="PF02221">
    <property type="entry name" value="E1_DerP2_DerF2"/>
    <property type="match status" value="1"/>
</dbReference>
<feature type="region of interest" description="Disordered" evidence="1">
    <location>
        <begin position="65"/>
        <end position="146"/>
    </location>
</feature>
<feature type="domain" description="MD-2-related lipid-recognition" evidence="3">
    <location>
        <begin position="185"/>
        <end position="307"/>
    </location>
</feature>
<comment type="caution">
    <text evidence="4">The sequence shown here is derived from an EMBL/GenBank/DDBJ whole genome shotgun (WGS) entry which is preliminary data.</text>
</comment>
<organism evidence="4 5">
    <name type="scientific">Elysia chlorotica</name>
    <name type="common">Eastern emerald elysia</name>
    <name type="synonym">Sea slug</name>
    <dbReference type="NCBI Taxonomy" id="188477"/>
    <lineage>
        <taxon>Eukaryota</taxon>
        <taxon>Metazoa</taxon>
        <taxon>Spiralia</taxon>
        <taxon>Lophotrochozoa</taxon>
        <taxon>Mollusca</taxon>
        <taxon>Gastropoda</taxon>
        <taxon>Heterobranchia</taxon>
        <taxon>Euthyneura</taxon>
        <taxon>Panpulmonata</taxon>
        <taxon>Sacoglossa</taxon>
        <taxon>Placobranchoidea</taxon>
        <taxon>Plakobranchidae</taxon>
        <taxon>Elysia</taxon>
    </lineage>
</organism>
<dbReference type="InterPro" id="IPR003172">
    <property type="entry name" value="ML_dom"/>
</dbReference>
<keyword evidence="5" id="KW-1185">Reference proteome</keyword>
<evidence type="ECO:0000256" key="2">
    <source>
        <dbReference type="SAM" id="Phobius"/>
    </source>
</evidence>
<dbReference type="OrthoDB" id="5970827at2759"/>
<reference evidence="4 5" key="1">
    <citation type="submission" date="2019-01" db="EMBL/GenBank/DDBJ databases">
        <title>A draft genome assembly of the solar-powered sea slug Elysia chlorotica.</title>
        <authorList>
            <person name="Cai H."/>
            <person name="Li Q."/>
            <person name="Fang X."/>
            <person name="Li J."/>
            <person name="Curtis N.E."/>
            <person name="Altenburger A."/>
            <person name="Shibata T."/>
            <person name="Feng M."/>
            <person name="Maeda T."/>
            <person name="Schwartz J.A."/>
            <person name="Shigenobu S."/>
            <person name="Lundholm N."/>
            <person name="Nishiyama T."/>
            <person name="Yang H."/>
            <person name="Hasebe M."/>
            <person name="Li S."/>
            <person name="Pierce S.K."/>
            <person name="Wang J."/>
        </authorList>
    </citation>
    <scope>NUCLEOTIDE SEQUENCE [LARGE SCALE GENOMIC DNA]</scope>
    <source>
        <strain evidence="4">EC2010</strain>
        <tissue evidence="4">Whole organism of an adult</tissue>
    </source>
</reference>
<dbReference type="AlphaFoldDB" id="A0A433TZ33"/>
<keyword evidence="2" id="KW-0812">Transmembrane</keyword>
<evidence type="ECO:0000259" key="3">
    <source>
        <dbReference type="SMART" id="SM00737"/>
    </source>
</evidence>
<evidence type="ECO:0000256" key="1">
    <source>
        <dbReference type="SAM" id="MobiDB-lite"/>
    </source>
</evidence>